<protein>
    <submittedName>
        <fullName evidence="3">Smr domain containing protein</fullName>
    </submittedName>
</protein>
<evidence type="ECO:0000259" key="2">
    <source>
        <dbReference type="PROSITE" id="PS50828"/>
    </source>
</evidence>
<dbReference type="Gene3D" id="3.30.1370.110">
    <property type="match status" value="1"/>
</dbReference>
<dbReference type="STRING" id="1257118.L8HBW2"/>
<dbReference type="GeneID" id="14923141"/>
<dbReference type="KEGG" id="acan:ACA1_035430"/>
<name>L8HBW2_ACACF</name>
<dbReference type="OrthoDB" id="20659at2759"/>
<evidence type="ECO:0000313" key="3">
    <source>
        <dbReference type="EMBL" id="ELR22213.1"/>
    </source>
</evidence>
<dbReference type="PANTHER" id="PTHR46535">
    <property type="entry name" value="NEDD4-BINDING PROTEIN 2"/>
    <property type="match status" value="1"/>
</dbReference>
<organism evidence="3 4">
    <name type="scientific">Acanthamoeba castellanii (strain ATCC 30010 / Neff)</name>
    <dbReference type="NCBI Taxonomy" id="1257118"/>
    <lineage>
        <taxon>Eukaryota</taxon>
        <taxon>Amoebozoa</taxon>
        <taxon>Discosea</taxon>
        <taxon>Longamoebia</taxon>
        <taxon>Centramoebida</taxon>
        <taxon>Acanthamoebidae</taxon>
        <taxon>Acanthamoeba</taxon>
    </lineage>
</organism>
<sequence length="129" mass="14704">MEATRAYIRGDGQAAKNLSQKGREHDEKMKECYLEATERIFSPSPSTAQNALHTVDLHKLTVPVALNVLERLLHLHEQKRQRNPNAASWVSVITGLGKHSQIKPAVERHLRANNYQFREQGGVVFIRIR</sequence>
<feature type="domain" description="Smr" evidence="2">
    <location>
        <begin position="55"/>
        <end position="129"/>
    </location>
</feature>
<dbReference type="InterPro" id="IPR013899">
    <property type="entry name" value="DUF1771"/>
</dbReference>
<dbReference type="InterPro" id="IPR052772">
    <property type="entry name" value="Endo/PolyKinase_Domain-Protein"/>
</dbReference>
<dbReference type="Pfam" id="PF08590">
    <property type="entry name" value="DUF1771"/>
    <property type="match status" value="1"/>
</dbReference>
<keyword evidence="4" id="KW-1185">Reference proteome</keyword>
<dbReference type="EMBL" id="KB007886">
    <property type="protein sequence ID" value="ELR22213.1"/>
    <property type="molecule type" value="Genomic_DNA"/>
</dbReference>
<reference evidence="3 4" key="1">
    <citation type="journal article" date="2013" name="Genome Biol.">
        <title>Genome of Acanthamoeba castellanii highlights extensive lateral gene transfer and early evolution of tyrosine kinase signaling.</title>
        <authorList>
            <person name="Clarke M."/>
            <person name="Lohan A.J."/>
            <person name="Liu B."/>
            <person name="Lagkouvardos I."/>
            <person name="Roy S."/>
            <person name="Zafar N."/>
            <person name="Bertelli C."/>
            <person name="Schilde C."/>
            <person name="Kianianmomeni A."/>
            <person name="Burglin T.R."/>
            <person name="Frech C."/>
            <person name="Turcotte B."/>
            <person name="Kopec K.O."/>
            <person name="Synnott J.M."/>
            <person name="Choo C."/>
            <person name="Paponov I."/>
            <person name="Finkler A."/>
            <person name="Soon Heng Tan C."/>
            <person name="Hutchins A.P."/>
            <person name="Weinmeier T."/>
            <person name="Rattei T."/>
            <person name="Chu J.S."/>
            <person name="Gimenez G."/>
            <person name="Irimia M."/>
            <person name="Rigden D.J."/>
            <person name="Fitzpatrick D.A."/>
            <person name="Lorenzo-Morales J."/>
            <person name="Bateman A."/>
            <person name="Chiu C.H."/>
            <person name="Tang P."/>
            <person name="Hegemann P."/>
            <person name="Fromm H."/>
            <person name="Raoult D."/>
            <person name="Greub G."/>
            <person name="Miranda-Saavedra D."/>
            <person name="Chen N."/>
            <person name="Nash P."/>
            <person name="Ginger M.L."/>
            <person name="Horn M."/>
            <person name="Schaap P."/>
            <person name="Caler L."/>
            <person name="Loftus B."/>
        </authorList>
    </citation>
    <scope>NUCLEOTIDE SEQUENCE [LARGE SCALE GENOMIC DNA]</scope>
    <source>
        <strain evidence="3 4">Neff</strain>
    </source>
</reference>
<evidence type="ECO:0000313" key="4">
    <source>
        <dbReference type="Proteomes" id="UP000011083"/>
    </source>
</evidence>
<proteinExistence type="predicted"/>
<gene>
    <name evidence="3" type="ORF">ACA1_035430</name>
</gene>
<dbReference type="InterPro" id="IPR036063">
    <property type="entry name" value="Smr_dom_sf"/>
</dbReference>
<dbReference type="GO" id="GO:0004519">
    <property type="term" value="F:endonuclease activity"/>
    <property type="evidence" value="ECO:0007669"/>
    <property type="project" value="TreeGrafter"/>
</dbReference>
<dbReference type="InterPro" id="IPR002625">
    <property type="entry name" value="Smr_dom"/>
</dbReference>
<dbReference type="VEuPathDB" id="AmoebaDB:ACA1_035430"/>
<dbReference type="RefSeq" id="XP_004348727.1">
    <property type="nucleotide sequence ID" value="XM_004348677.1"/>
</dbReference>
<dbReference type="PANTHER" id="PTHR46535:SF1">
    <property type="entry name" value="NEDD4-BINDING PROTEIN 2"/>
    <property type="match status" value="1"/>
</dbReference>
<dbReference type="Proteomes" id="UP000011083">
    <property type="component" value="Unassembled WGS sequence"/>
</dbReference>
<feature type="region of interest" description="Disordered" evidence="1">
    <location>
        <begin position="1"/>
        <end position="26"/>
    </location>
</feature>
<accession>L8HBW2</accession>
<dbReference type="SUPFAM" id="SSF160443">
    <property type="entry name" value="SMR domain-like"/>
    <property type="match status" value="1"/>
</dbReference>
<dbReference type="GO" id="GO:0005634">
    <property type="term" value="C:nucleus"/>
    <property type="evidence" value="ECO:0007669"/>
    <property type="project" value="TreeGrafter"/>
</dbReference>
<dbReference type="AlphaFoldDB" id="L8HBW2"/>
<evidence type="ECO:0000256" key="1">
    <source>
        <dbReference type="SAM" id="MobiDB-lite"/>
    </source>
</evidence>
<dbReference type="PROSITE" id="PS50828">
    <property type="entry name" value="SMR"/>
    <property type="match status" value="1"/>
</dbReference>